<proteinExistence type="predicted"/>
<keyword evidence="8" id="KW-1185">Reference proteome</keyword>
<dbReference type="GO" id="GO:0030416">
    <property type="term" value="P:methylamine metabolic process"/>
    <property type="evidence" value="ECO:0007669"/>
    <property type="project" value="InterPro"/>
</dbReference>
<gene>
    <name evidence="7" type="ORF">FXV77_14515</name>
</gene>
<accession>A0A5D4H0W6</accession>
<keyword evidence="3 5" id="KW-1133">Transmembrane helix</keyword>
<evidence type="ECO:0000259" key="6">
    <source>
        <dbReference type="Pfam" id="PF07291"/>
    </source>
</evidence>
<evidence type="ECO:0000313" key="8">
    <source>
        <dbReference type="Proteomes" id="UP000322362"/>
    </source>
</evidence>
<protein>
    <recommendedName>
        <fullName evidence="6">Methylamine utilisation protein MauE domain-containing protein</fullName>
    </recommendedName>
</protein>
<dbReference type="GO" id="GO:0016020">
    <property type="term" value="C:membrane"/>
    <property type="evidence" value="ECO:0007669"/>
    <property type="project" value="UniProtKB-SubCell"/>
</dbReference>
<feature type="domain" description="Methylamine utilisation protein MauE" evidence="6">
    <location>
        <begin position="7"/>
        <end position="133"/>
    </location>
</feature>
<comment type="caution">
    <text evidence="7">The sequence shown here is derived from an EMBL/GenBank/DDBJ whole genome shotgun (WGS) entry which is preliminary data.</text>
</comment>
<dbReference type="InterPro" id="IPR009908">
    <property type="entry name" value="Methylamine_util_MauE"/>
</dbReference>
<feature type="transmembrane region" description="Helical" evidence="5">
    <location>
        <begin position="49"/>
        <end position="67"/>
    </location>
</feature>
<name>A0A5D4H0W6_9SPHI</name>
<dbReference type="Proteomes" id="UP000322362">
    <property type="component" value="Unassembled WGS sequence"/>
</dbReference>
<evidence type="ECO:0000256" key="3">
    <source>
        <dbReference type="ARBA" id="ARBA00022989"/>
    </source>
</evidence>
<evidence type="ECO:0000256" key="2">
    <source>
        <dbReference type="ARBA" id="ARBA00022692"/>
    </source>
</evidence>
<feature type="transmembrane region" description="Helical" evidence="5">
    <location>
        <begin position="74"/>
        <end position="98"/>
    </location>
</feature>
<dbReference type="EMBL" id="VTAV01000011">
    <property type="protein sequence ID" value="TYR34681.1"/>
    <property type="molecule type" value="Genomic_DNA"/>
</dbReference>
<evidence type="ECO:0000256" key="5">
    <source>
        <dbReference type="SAM" id="Phobius"/>
    </source>
</evidence>
<comment type="subcellular location">
    <subcellularLocation>
        <location evidence="1">Membrane</location>
        <topology evidence="1">Multi-pass membrane protein</topology>
    </subcellularLocation>
</comment>
<organism evidence="7 8">
    <name type="scientific">Sphingobacterium phlebotomi</name>
    <dbReference type="NCBI Taxonomy" id="2605433"/>
    <lineage>
        <taxon>Bacteria</taxon>
        <taxon>Pseudomonadati</taxon>
        <taxon>Bacteroidota</taxon>
        <taxon>Sphingobacteriia</taxon>
        <taxon>Sphingobacteriales</taxon>
        <taxon>Sphingobacteriaceae</taxon>
        <taxon>Sphingobacterium</taxon>
    </lineage>
</organism>
<evidence type="ECO:0000256" key="4">
    <source>
        <dbReference type="ARBA" id="ARBA00023136"/>
    </source>
</evidence>
<keyword evidence="4 5" id="KW-0472">Membrane</keyword>
<evidence type="ECO:0000313" key="7">
    <source>
        <dbReference type="EMBL" id="TYR34681.1"/>
    </source>
</evidence>
<dbReference type="Pfam" id="PF07291">
    <property type="entry name" value="MauE"/>
    <property type="match status" value="1"/>
</dbReference>
<keyword evidence="2 5" id="KW-0812">Transmembrane</keyword>
<dbReference type="RefSeq" id="WP_148919955.1">
    <property type="nucleotide sequence ID" value="NZ_VTAV01000011.1"/>
</dbReference>
<sequence>MKKRTTHIITLISIALLLLWIPVSLDKLLHFQSFKAGILRQPFSETLGQVLIFLLLPLEILVVGLIVSSRFRLVGFGLSSLLMAAFTGYIGIALLGAWEKLPCGCGSVISGMNWTQHLWFNLLFLALSIWAYYLQRGLHRSSGSRPAAAEGLSAKRQHKNFFINILNLIR</sequence>
<feature type="transmembrane region" description="Helical" evidence="5">
    <location>
        <begin position="118"/>
        <end position="135"/>
    </location>
</feature>
<reference evidence="7 8" key="1">
    <citation type="submission" date="2019-08" db="EMBL/GenBank/DDBJ databases">
        <title>Phlebobacter frassis gen. nov. sp. nov., a new member of family Sphingobacteriaceae isolated from sand fly rearing media.</title>
        <authorList>
            <person name="Kakumanu M.L."/>
            <person name="Marayati B.F."/>
            <person name="Wada-Katsumata A."/>
            <person name="Wasserberg G."/>
            <person name="Schal C."/>
            <person name="Apperson C.S."/>
            <person name="Ponnusamy L."/>
        </authorList>
    </citation>
    <scope>NUCLEOTIDE SEQUENCE [LARGE SCALE GENOMIC DNA]</scope>
    <source>
        <strain evidence="7 8">SSI9</strain>
    </source>
</reference>
<evidence type="ECO:0000256" key="1">
    <source>
        <dbReference type="ARBA" id="ARBA00004141"/>
    </source>
</evidence>
<dbReference type="AlphaFoldDB" id="A0A5D4H0W6"/>